<keyword evidence="8" id="KW-1185">Reference proteome</keyword>
<dbReference type="InterPro" id="IPR037207">
    <property type="entry name" value="Nuop51_4Fe4S-bd_sf"/>
</dbReference>
<dbReference type="FunFam" id="3.30.70.20:FF:000054">
    <property type="entry name" value="NADP-reducing hydrogenase subunit HndC"/>
    <property type="match status" value="1"/>
</dbReference>
<keyword evidence="5" id="KW-0411">Iron-sulfur</keyword>
<dbReference type="InterPro" id="IPR001949">
    <property type="entry name" value="NADH-UbQ_OxRdtase_51kDa_CS"/>
</dbReference>
<dbReference type="AlphaFoldDB" id="A0A1H3NKB2"/>
<dbReference type="PANTHER" id="PTHR43578:SF3">
    <property type="entry name" value="NADH-QUINONE OXIDOREDUCTASE SUBUNIT F"/>
    <property type="match status" value="1"/>
</dbReference>
<feature type="domain" description="4Fe-4S ferredoxin-type" evidence="6">
    <location>
        <begin position="540"/>
        <end position="569"/>
    </location>
</feature>
<keyword evidence="4" id="KW-0408">Iron</keyword>
<proteinExistence type="inferred from homology"/>
<evidence type="ECO:0000256" key="1">
    <source>
        <dbReference type="ARBA" id="ARBA00007523"/>
    </source>
</evidence>
<dbReference type="SUPFAM" id="SSF142984">
    <property type="entry name" value="Nqo1 middle domain-like"/>
    <property type="match status" value="1"/>
</dbReference>
<accession>A0A1H3NKB2</accession>
<dbReference type="Pfam" id="PF12838">
    <property type="entry name" value="Fer4_7"/>
    <property type="match status" value="1"/>
</dbReference>
<dbReference type="InterPro" id="IPR017900">
    <property type="entry name" value="4Fe4S_Fe_S_CS"/>
</dbReference>
<dbReference type="GO" id="GO:0008137">
    <property type="term" value="F:NADH dehydrogenase (ubiquinone) activity"/>
    <property type="evidence" value="ECO:0007669"/>
    <property type="project" value="InterPro"/>
</dbReference>
<organism evidence="7 8">
    <name type="scientific">Proteiniborus ethanoligenes</name>
    <dbReference type="NCBI Taxonomy" id="415015"/>
    <lineage>
        <taxon>Bacteria</taxon>
        <taxon>Bacillati</taxon>
        <taxon>Bacillota</taxon>
        <taxon>Clostridia</taxon>
        <taxon>Eubacteriales</taxon>
        <taxon>Proteiniborus</taxon>
    </lineage>
</organism>
<keyword evidence="2" id="KW-0004">4Fe-4S</keyword>
<name>A0A1H3NKB2_9FIRM</name>
<dbReference type="InterPro" id="IPR011538">
    <property type="entry name" value="Nuo51_FMN-bd"/>
</dbReference>
<evidence type="ECO:0000256" key="2">
    <source>
        <dbReference type="ARBA" id="ARBA00022485"/>
    </source>
</evidence>
<dbReference type="PANTHER" id="PTHR43578">
    <property type="entry name" value="NADH-QUINONE OXIDOREDUCTASE SUBUNIT F"/>
    <property type="match status" value="1"/>
</dbReference>
<dbReference type="GO" id="GO:0010181">
    <property type="term" value="F:FMN binding"/>
    <property type="evidence" value="ECO:0007669"/>
    <property type="project" value="InterPro"/>
</dbReference>
<dbReference type="Gene3D" id="3.40.50.11540">
    <property type="entry name" value="NADH-ubiquinone oxidoreductase 51kDa subunit"/>
    <property type="match status" value="1"/>
</dbReference>
<dbReference type="FunFam" id="1.20.1440.230:FF:000001">
    <property type="entry name" value="Mitochondrial NADH dehydrogenase flavoprotein 1"/>
    <property type="match status" value="1"/>
</dbReference>
<dbReference type="SUPFAM" id="SSF52833">
    <property type="entry name" value="Thioredoxin-like"/>
    <property type="match status" value="1"/>
</dbReference>
<dbReference type="SMART" id="SM00928">
    <property type="entry name" value="NADH_4Fe-4S"/>
    <property type="match status" value="1"/>
</dbReference>
<dbReference type="InterPro" id="IPR017896">
    <property type="entry name" value="4Fe4S_Fe-S-bd"/>
</dbReference>
<dbReference type="Gene3D" id="1.20.1440.230">
    <property type="entry name" value="NADH-ubiquinone oxidoreductase 51kDa subunit, iron-sulphur binding domain"/>
    <property type="match status" value="1"/>
</dbReference>
<evidence type="ECO:0000259" key="6">
    <source>
        <dbReference type="PROSITE" id="PS51379"/>
    </source>
</evidence>
<dbReference type="OrthoDB" id="9761899at2"/>
<dbReference type="PROSITE" id="PS51257">
    <property type="entry name" value="PROKAR_LIPOPROTEIN"/>
    <property type="match status" value="1"/>
</dbReference>
<dbReference type="SUPFAM" id="SSF142019">
    <property type="entry name" value="Nqo1 FMN-binding domain-like"/>
    <property type="match status" value="1"/>
</dbReference>
<dbReference type="FunFam" id="3.40.50.11540:FF:000001">
    <property type="entry name" value="NADH dehydrogenase [ubiquinone] flavoprotein 1, mitochondrial"/>
    <property type="match status" value="1"/>
</dbReference>
<dbReference type="EMBL" id="FNQE01000010">
    <property type="protein sequence ID" value="SDY89183.1"/>
    <property type="molecule type" value="Genomic_DNA"/>
</dbReference>
<dbReference type="InterPro" id="IPR019554">
    <property type="entry name" value="Soluble_ligand-bd"/>
</dbReference>
<dbReference type="PROSITE" id="PS51379">
    <property type="entry name" value="4FE4S_FER_2"/>
    <property type="match status" value="2"/>
</dbReference>
<evidence type="ECO:0000256" key="4">
    <source>
        <dbReference type="ARBA" id="ARBA00023004"/>
    </source>
</evidence>
<dbReference type="RefSeq" id="WP_091728492.1">
    <property type="nucleotide sequence ID" value="NZ_FNQE01000010.1"/>
</dbReference>
<dbReference type="Pfam" id="PF01512">
    <property type="entry name" value="Complex1_51K"/>
    <property type="match status" value="1"/>
</dbReference>
<evidence type="ECO:0000256" key="5">
    <source>
        <dbReference type="ARBA" id="ARBA00023014"/>
    </source>
</evidence>
<dbReference type="Pfam" id="PF10531">
    <property type="entry name" value="SLBB"/>
    <property type="match status" value="1"/>
</dbReference>
<dbReference type="GO" id="GO:0051539">
    <property type="term" value="F:4 iron, 4 sulfur cluster binding"/>
    <property type="evidence" value="ECO:0007669"/>
    <property type="project" value="UniProtKB-KW"/>
</dbReference>
<dbReference type="InterPro" id="IPR036249">
    <property type="entry name" value="Thioredoxin-like_sf"/>
</dbReference>
<sequence>MEIFRSHVLICGGTGCTSSSSDKIQERFEVYLAEKGLEKEVKVVRTGCFGLCEAGPIVIVYPEGAFYSHIKVEDVDEIVEEHLLKGRIVKKLLYKDAVEDDVIKSINDIGFYSKQKRVALKNCGIINPEEVSEYIAFDGYMALGKVVTEMTPQEVIDVIKASGLRGRGGAGFPTGLKLQFAANAEGDKKYVLCNADEGDPGAFMDRSILEGDPHAVVEAMAIAGYAVGANQGYIYVRAEYPIAVRRLQIAIDQAKEMGLVGNNIFGSNFNFDMEIRLGAGAFVCGEETALIASIEGQRGMPRTKPPFPANKGLWGKPSLLSNVETYANIPQIILKGPEWFKEIGTEKSPGTKVFALGGKINNTGLVEIPMGTTLREVIYDIGGGIPDGKKFKAVQTGGPSGGCITSDHLDVPIEYETLLELGSMMGSGGMIVMDEDTCMVDIARFFLDFTVDESCGKCPPCRIGTKRMLEILEKITSGKGEPEDLDKLEKLANNIKASALCGLGQTAPNPVLSTMKYFRDEYEAHVYDKICPSGACKSLLTYRIIPELCKGCTLCAKACPVEAISGERKTVHVIDKDKCIKCGECMAKCPFGAITTK</sequence>
<keyword evidence="3" id="KW-0479">Metal-binding</keyword>
<dbReference type="GO" id="GO:0046872">
    <property type="term" value="F:metal ion binding"/>
    <property type="evidence" value="ECO:0007669"/>
    <property type="project" value="UniProtKB-KW"/>
</dbReference>
<dbReference type="Pfam" id="PF10589">
    <property type="entry name" value="NADH_4Fe-4S"/>
    <property type="match status" value="1"/>
</dbReference>
<dbReference type="Gene3D" id="3.30.70.20">
    <property type="match status" value="2"/>
</dbReference>
<evidence type="ECO:0000313" key="7">
    <source>
        <dbReference type="EMBL" id="SDY89183.1"/>
    </source>
</evidence>
<comment type="similarity">
    <text evidence="1">Belongs to the complex I 51 kDa subunit family.</text>
</comment>
<dbReference type="SUPFAM" id="SSF140490">
    <property type="entry name" value="Nqo1C-terminal domain-like"/>
    <property type="match status" value="1"/>
</dbReference>
<feature type="domain" description="4Fe-4S ferredoxin-type" evidence="6">
    <location>
        <begin position="570"/>
        <end position="597"/>
    </location>
</feature>
<evidence type="ECO:0000313" key="8">
    <source>
        <dbReference type="Proteomes" id="UP000198625"/>
    </source>
</evidence>
<dbReference type="CDD" id="cd02980">
    <property type="entry name" value="TRX_Fd_family"/>
    <property type="match status" value="1"/>
</dbReference>
<dbReference type="Proteomes" id="UP000198625">
    <property type="component" value="Unassembled WGS sequence"/>
</dbReference>
<dbReference type="Gene3D" id="3.40.30.10">
    <property type="entry name" value="Glutaredoxin"/>
    <property type="match status" value="1"/>
</dbReference>
<dbReference type="Gene3D" id="6.10.250.1450">
    <property type="match status" value="1"/>
</dbReference>
<dbReference type="Gene3D" id="3.10.20.600">
    <property type="match status" value="1"/>
</dbReference>
<protein>
    <submittedName>
        <fullName evidence="7">NAD(P)-dependent iron-only hydrogenase diaphorase component flavoprotein</fullName>
    </submittedName>
</protein>
<dbReference type="PROSITE" id="PS00645">
    <property type="entry name" value="COMPLEX1_51K_2"/>
    <property type="match status" value="1"/>
</dbReference>
<dbReference type="InterPro" id="IPR019575">
    <property type="entry name" value="Nuop51_4Fe4S-bd"/>
</dbReference>
<evidence type="ECO:0000256" key="3">
    <source>
        <dbReference type="ARBA" id="ARBA00022723"/>
    </source>
</evidence>
<dbReference type="Pfam" id="PF01257">
    <property type="entry name" value="2Fe-2S_thioredx"/>
    <property type="match status" value="1"/>
</dbReference>
<gene>
    <name evidence="7" type="ORF">SAMN05660462_01166</name>
</gene>
<dbReference type="InterPro" id="IPR037225">
    <property type="entry name" value="Nuo51_FMN-bd_sf"/>
</dbReference>
<reference evidence="7 8" key="1">
    <citation type="submission" date="2016-10" db="EMBL/GenBank/DDBJ databases">
        <authorList>
            <person name="de Groot N.N."/>
        </authorList>
    </citation>
    <scope>NUCLEOTIDE SEQUENCE [LARGE SCALE GENOMIC DNA]</scope>
    <source>
        <strain evidence="7 8">DSM 21650</strain>
    </source>
</reference>
<dbReference type="SUPFAM" id="SSF54862">
    <property type="entry name" value="4Fe-4S ferredoxins"/>
    <property type="match status" value="1"/>
</dbReference>
<dbReference type="PROSITE" id="PS00198">
    <property type="entry name" value="4FE4S_FER_1"/>
    <property type="match status" value="1"/>
</dbReference>
<dbReference type="NCBIfam" id="NF010120">
    <property type="entry name" value="PRK13596.1"/>
    <property type="match status" value="1"/>
</dbReference>
<dbReference type="STRING" id="415015.SAMN05660462_01166"/>